<dbReference type="EMBL" id="PKPP01005555">
    <property type="protein sequence ID" value="PWA59691.1"/>
    <property type="molecule type" value="Genomic_DNA"/>
</dbReference>
<evidence type="ECO:0000313" key="6">
    <source>
        <dbReference type="EMBL" id="PWA59691.1"/>
    </source>
</evidence>
<keyword evidence="7" id="KW-1185">Reference proteome</keyword>
<dbReference type="GO" id="GO:0005634">
    <property type="term" value="C:nucleus"/>
    <property type="evidence" value="ECO:0007669"/>
    <property type="project" value="TreeGrafter"/>
</dbReference>
<feature type="active site" evidence="4">
    <location>
        <position position="103"/>
    </location>
</feature>
<dbReference type="SUPFAM" id="SSF53335">
    <property type="entry name" value="S-adenosyl-L-methionine-dependent methyltransferases"/>
    <property type="match status" value="1"/>
</dbReference>
<organism evidence="6 7">
    <name type="scientific">Artemisia annua</name>
    <name type="common">Sweet wormwood</name>
    <dbReference type="NCBI Taxonomy" id="35608"/>
    <lineage>
        <taxon>Eukaryota</taxon>
        <taxon>Viridiplantae</taxon>
        <taxon>Streptophyta</taxon>
        <taxon>Embryophyta</taxon>
        <taxon>Tracheophyta</taxon>
        <taxon>Spermatophyta</taxon>
        <taxon>Magnoliopsida</taxon>
        <taxon>eudicotyledons</taxon>
        <taxon>Gunneridae</taxon>
        <taxon>Pentapetalae</taxon>
        <taxon>asterids</taxon>
        <taxon>campanulids</taxon>
        <taxon>Asterales</taxon>
        <taxon>Asteraceae</taxon>
        <taxon>Asteroideae</taxon>
        <taxon>Anthemideae</taxon>
        <taxon>Artemisiinae</taxon>
        <taxon>Artemisia</taxon>
    </lineage>
</organism>
<dbReference type="STRING" id="35608.A0A2U1MEJ2"/>
<evidence type="ECO:0000256" key="3">
    <source>
        <dbReference type="ARBA" id="ARBA00022691"/>
    </source>
</evidence>
<dbReference type="Gene3D" id="3.90.120.10">
    <property type="entry name" value="DNA Methylase, subunit A, domain 2"/>
    <property type="match status" value="1"/>
</dbReference>
<comment type="caution">
    <text evidence="6">The sequence shown here is derived from an EMBL/GenBank/DDBJ whole genome shotgun (WGS) entry which is preliminary data.</text>
</comment>
<sequence>MSSKPLKNCKLIREAPTKSMEDEQQQQPWRVLEFYSGIGGMRYSAMKAGVNAKMVEAFDINDLANDVYQHNFAHRPFQGNIQTLTAADLDRYRANVWLLSPPCQPYTRQGLQKQSADVRASSFLTILEIIPQLTQPPVMLFVENVVGFETSDTHQMMVQILEENQFVTQEFILSPLQFGVPYSRPRYFCLAKRKPSSFSKSEFNGQLIRVPEPLFDCKTSTSDEMLQTSLPVEKFLEFGDSTNENTLFVEGSLDQYFVPSSLSERWGSAMDIVYPDSKRCCCFTKSYYRYVKGTGSLLATVMPTIRDKTSLEDLRLRYFTPREVSNLHSFPKEFEFPEHVTLRQRYALLGNSLSVAVVAPLLRYLFSDP</sequence>
<keyword evidence="1 4" id="KW-0489">Methyltransferase</keyword>
<keyword evidence="3 4" id="KW-0949">S-adenosyl-L-methionine</keyword>
<dbReference type="NCBIfam" id="TIGR00675">
    <property type="entry name" value="dcm"/>
    <property type="match status" value="1"/>
</dbReference>
<keyword evidence="2 4" id="KW-0808">Transferase</keyword>
<name>A0A2U1MEJ2_ARTAN</name>
<dbReference type="PRINTS" id="PR00105">
    <property type="entry name" value="C5METTRFRASE"/>
</dbReference>
<evidence type="ECO:0000256" key="4">
    <source>
        <dbReference type="PROSITE-ProRule" id="PRU01016"/>
    </source>
</evidence>
<comment type="similarity">
    <text evidence="4 5">Belongs to the class I-like SAM-binding methyltransferase superfamily. C5-methyltransferase family.</text>
</comment>
<dbReference type="OrthoDB" id="414133at2759"/>
<evidence type="ECO:0000313" key="7">
    <source>
        <dbReference type="Proteomes" id="UP000245207"/>
    </source>
</evidence>
<dbReference type="InterPro" id="IPR029063">
    <property type="entry name" value="SAM-dependent_MTases_sf"/>
</dbReference>
<dbReference type="AlphaFoldDB" id="A0A2U1MEJ2"/>
<dbReference type="Pfam" id="PF00145">
    <property type="entry name" value="DNA_methylase"/>
    <property type="match status" value="1"/>
</dbReference>
<dbReference type="PANTHER" id="PTHR46098:SF1">
    <property type="entry name" value="TRNA (CYTOSINE(38)-C(5))-METHYLTRANSFERASE"/>
    <property type="match status" value="1"/>
</dbReference>
<gene>
    <name evidence="6" type="ORF">CTI12_AA364130</name>
</gene>
<dbReference type="InterPro" id="IPR050750">
    <property type="entry name" value="C5-MTase"/>
</dbReference>
<dbReference type="CDD" id="cd00315">
    <property type="entry name" value="Cyt_C5_DNA_methylase"/>
    <property type="match status" value="1"/>
</dbReference>
<dbReference type="Gene3D" id="3.40.50.150">
    <property type="entry name" value="Vaccinia Virus protein VP39"/>
    <property type="match status" value="1"/>
</dbReference>
<dbReference type="PANTHER" id="PTHR46098">
    <property type="entry name" value="TRNA (CYTOSINE(38)-C(5))-METHYLTRANSFERASE"/>
    <property type="match status" value="1"/>
</dbReference>
<evidence type="ECO:0000256" key="5">
    <source>
        <dbReference type="RuleBase" id="RU000416"/>
    </source>
</evidence>
<dbReference type="PROSITE" id="PS51679">
    <property type="entry name" value="SAM_MT_C5"/>
    <property type="match status" value="1"/>
</dbReference>
<protein>
    <submittedName>
        <fullName evidence="6">DNA methyltransferase-2</fullName>
    </submittedName>
</protein>
<dbReference type="Proteomes" id="UP000245207">
    <property type="component" value="Unassembled WGS sequence"/>
</dbReference>
<reference evidence="6 7" key="1">
    <citation type="journal article" date="2018" name="Mol. Plant">
        <title>The genome of Artemisia annua provides insight into the evolution of Asteraceae family and artemisinin biosynthesis.</title>
        <authorList>
            <person name="Shen Q."/>
            <person name="Zhang L."/>
            <person name="Liao Z."/>
            <person name="Wang S."/>
            <person name="Yan T."/>
            <person name="Shi P."/>
            <person name="Liu M."/>
            <person name="Fu X."/>
            <person name="Pan Q."/>
            <person name="Wang Y."/>
            <person name="Lv Z."/>
            <person name="Lu X."/>
            <person name="Zhang F."/>
            <person name="Jiang W."/>
            <person name="Ma Y."/>
            <person name="Chen M."/>
            <person name="Hao X."/>
            <person name="Li L."/>
            <person name="Tang Y."/>
            <person name="Lv G."/>
            <person name="Zhou Y."/>
            <person name="Sun X."/>
            <person name="Brodelius P.E."/>
            <person name="Rose J.K.C."/>
            <person name="Tang K."/>
        </authorList>
    </citation>
    <scope>NUCLEOTIDE SEQUENCE [LARGE SCALE GENOMIC DNA]</scope>
    <source>
        <strain evidence="7">cv. Huhao1</strain>
        <tissue evidence="6">Leaf</tissue>
    </source>
</reference>
<accession>A0A2U1MEJ2</accession>
<evidence type="ECO:0000256" key="1">
    <source>
        <dbReference type="ARBA" id="ARBA00022603"/>
    </source>
</evidence>
<dbReference type="GO" id="GO:0032259">
    <property type="term" value="P:methylation"/>
    <property type="evidence" value="ECO:0007669"/>
    <property type="project" value="UniProtKB-KW"/>
</dbReference>
<proteinExistence type="inferred from homology"/>
<dbReference type="GO" id="GO:0008168">
    <property type="term" value="F:methyltransferase activity"/>
    <property type="evidence" value="ECO:0007669"/>
    <property type="project" value="UniProtKB-KW"/>
</dbReference>
<evidence type="ECO:0000256" key="2">
    <source>
        <dbReference type="ARBA" id="ARBA00022679"/>
    </source>
</evidence>
<dbReference type="InterPro" id="IPR001525">
    <property type="entry name" value="C5_MeTfrase"/>
</dbReference>